<dbReference type="InterPro" id="IPR036061">
    <property type="entry name" value="CheW-like_dom_sf"/>
</dbReference>
<dbReference type="PROSITE" id="PS50851">
    <property type="entry name" value="CHEW"/>
    <property type="match status" value="1"/>
</dbReference>
<feature type="domain" description="CheW-like" evidence="1">
    <location>
        <begin position="29"/>
        <end position="168"/>
    </location>
</feature>
<proteinExistence type="predicted"/>
<dbReference type="PANTHER" id="PTHR22617:SF23">
    <property type="entry name" value="CHEMOTAXIS PROTEIN CHEW"/>
    <property type="match status" value="1"/>
</dbReference>
<gene>
    <name evidence="2" type="ORF">MNBD_GAMMA04-1480</name>
</gene>
<dbReference type="GO" id="GO:0006935">
    <property type="term" value="P:chemotaxis"/>
    <property type="evidence" value="ECO:0007669"/>
    <property type="project" value="InterPro"/>
</dbReference>
<dbReference type="PANTHER" id="PTHR22617">
    <property type="entry name" value="CHEMOTAXIS SENSOR HISTIDINE KINASE-RELATED"/>
    <property type="match status" value="1"/>
</dbReference>
<dbReference type="InterPro" id="IPR039315">
    <property type="entry name" value="CheW"/>
</dbReference>
<dbReference type="SMART" id="SM00260">
    <property type="entry name" value="CheW"/>
    <property type="match status" value="1"/>
</dbReference>
<name>A0A3B0W5H7_9ZZZZ</name>
<dbReference type="Gene3D" id="2.40.50.180">
    <property type="entry name" value="CheA-289, Domain 4"/>
    <property type="match status" value="1"/>
</dbReference>
<accession>A0A3B0W5H7</accession>
<dbReference type="AlphaFoldDB" id="A0A3B0W5H7"/>
<dbReference type="InterPro" id="IPR002545">
    <property type="entry name" value="CheW-lke_dom"/>
</dbReference>
<evidence type="ECO:0000259" key="1">
    <source>
        <dbReference type="PROSITE" id="PS50851"/>
    </source>
</evidence>
<protein>
    <submittedName>
        <fullName evidence="2">Positive regulator of CheA protein activity (CheW)</fullName>
    </submittedName>
</protein>
<organism evidence="2">
    <name type="scientific">hydrothermal vent metagenome</name>
    <dbReference type="NCBI Taxonomy" id="652676"/>
    <lineage>
        <taxon>unclassified sequences</taxon>
        <taxon>metagenomes</taxon>
        <taxon>ecological metagenomes</taxon>
    </lineage>
</organism>
<dbReference type="Gene3D" id="2.30.30.40">
    <property type="entry name" value="SH3 Domains"/>
    <property type="match status" value="1"/>
</dbReference>
<dbReference type="GO" id="GO:0005829">
    <property type="term" value="C:cytosol"/>
    <property type="evidence" value="ECO:0007669"/>
    <property type="project" value="TreeGrafter"/>
</dbReference>
<dbReference type="GO" id="GO:0007165">
    <property type="term" value="P:signal transduction"/>
    <property type="evidence" value="ECO:0007669"/>
    <property type="project" value="InterPro"/>
</dbReference>
<evidence type="ECO:0000313" key="2">
    <source>
        <dbReference type="EMBL" id="VAW44549.1"/>
    </source>
</evidence>
<reference evidence="2" key="1">
    <citation type="submission" date="2018-06" db="EMBL/GenBank/DDBJ databases">
        <authorList>
            <person name="Zhirakovskaya E."/>
        </authorList>
    </citation>
    <scope>NUCLEOTIDE SEQUENCE</scope>
</reference>
<dbReference type="SUPFAM" id="SSF50341">
    <property type="entry name" value="CheW-like"/>
    <property type="match status" value="1"/>
</dbReference>
<dbReference type="Pfam" id="PF01584">
    <property type="entry name" value="CheW"/>
    <property type="match status" value="1"/>
</dbReference>
<dbReference type="EMBL" id="UOFB01000046">
    <property type="protein sequence ID" value="VAW44549.1"/>
    <property type="molecule type" value="Genomic_DNA"/>
</dbReference>
<sequence>MDIANEMPSFGNEMAMDDYDDEPTYLGPSTRCVLFTLEDEVYGIQVKKIREVLRVGTIRKVSGATHGVLGVINVRGVIVTVVDSRVVFSMPSREIDDLSRIIIVELDEERTVGILVDFVKEVQDIPDDKIEPLSASKENASRYIQGIAHLQDSVIILIDVDNMFMGVE</sequence>